<dbReference type="InterPro" id="IPR015943">
    <property type="entry name" value="WD40/YVTN_repeat-like_dom_sf"/>
</dbReference>
<comment type="similarity">
    <text evidence="1">Belongs to the WD repeat ESC family.</text>
</comment>
<keyword evidence="2 6" id="KW-0853">WD repeat</keyword>
<comment type="caution">
    <text evidence="8">The sequence shown here is derived from an EMBL/GenBank/DDBJ whole genome shotgun (WGS) entry which is preliminary data.</text>
</comment>
<dbReference type="Gene3D" id="2.130.10.10">
    <property type="entry name" value="YVTN repeat-like/Quinoprotein amine dehydrogenase"/>
    <property type="match status" value="1"/>
</dbReference>
<evidence type="ECO:0000256" key="7">
    <source>
        <dbReference type="SAM" id="MobiDB-lite"/>
    </source>
</evidence>
<evidence type="ECO:0000256" key="3">
    <source>
        <dbReference type="ARBA" id="ARBA00022737"/>
    </source>
</evidence>
<feature type="region of interest" description="Disordered" evidence="7">
    <location>
        <begin position="1"/>
        <end position="44"/>
    </location>
</feature>
<evidence type="ECO:0000256" key="2">
    <source>
        <dbReference type="ARBA" id="ARBA00022574"/>
    </source>
</evidence>
<dbReference type="Proteomes" id="UP001212152">
    <property type="component" value="Unassembled WGS sequence"/>
</dbReference>
<protein>
    <submittedName>
        <fullName evidence="8">Uncharacterized protein</fullName>
    </submittedName>
</protein>
<evidence type="ECO:0000256" key="4">
    <source>
        <dbReference type="ARBA" id="ARBA00023015"/>
    </source>
</evidence>
<dbReference type="Pfam" id="PF00400">
    <property type="entry name" value="WD40"/>
    <property type="match status" value="1"/>
</dbReference>
<proteinExistence type="inferred from homology"/>
<keyword evidence="3" id="KW-0677">Repeat</keyword>
<dbReference type="InterPro" id="IPR001680">
    <property type="entry name" value="WD40_rpt"/>
</dbReference>
<dbReference type="SMART" id="SM00320">
    <property type="entry name" value="WD40"/>
    <property type="match status" value="6"/>
</dbReference>
<dbReference type="EMBL" id="JADGJQ010000027">
    <property type="protein sequence ID" value="KAJ3178314.1"/>
    <property type="molecule type" value="Genomic_DNA"/>
</dbReference>
<reference evidence="8" key="1">
    <citation type="submission" date="2020-05" db="EMBL/GenBank/DDBJ databases">
        <title>Phylogenomic resolution of chytrid fungi.</title>
        <authorList>
            <person name="Stajich J.E."/>
            <person name="Amses K."/>
            <person name="Simmons R."/>
            <person name="Seto K."/>
            <person name="Myers J."/>
            <person name="Bonds A."/>
            <person name="Quandt C.A."/>
            <person name="Barry K."/>
            <person name="Liu P."/>
            <person name="Grigoriev I."/>
            <person name="Longcore J.E."/>
            <person name="James T.Y."/>
        </authorList>
    </citation>
    <scope>NUCLEOTIDE SEQUENCE</scope>
    <source>
        <strain evidence="8">JEL0379</strain>
    </source>
</reference>
<gene>
    <name evidence="8" type="ORF">HDU87_003626</name>
</gene>
<dbReference type="SUPFAM" id="SSF50978">
    <property type="entry name" value="WD40 repeat-like"/>
    <property type="match status" value="1"/>
</dbReference>
<evidence type="ECO:0000256" key="6">
    <source>
        <dbReference type="PROSITE-ProRule" id="PRU00221"/>
    </source>
</evidence>
<evidence type="ECO:0000256" key="5">
    <source>
        <dbReference type="ARBA" id="ARBA00023163"/>
    </source>
</evidence>
<sequence>MPEVDEETYARETFMSSPPSSPQTPRSYRTIKNPPLDSNRASNEASRDDFFHSFRLRRIVRENHGGGIHACAFFPRRKDGEPRREDDGGNILATAGGLQVNFYDNEHCGDHLDIMSHFVVDGYGYAPGVEDPQDMLKTLAWVPTDSDAVLAAGGSSGMIHVLSLTRSQELVRWHAHEDGITHLEIHPLDGNLLLSVAKDAYVRLWHVGAKRALCEYHVKSAVSAAFHPNGLSFLTSTSQGVVAQWEVPEEIFGLSDTDACRIETRTFGEEGGALLGEAPYIAGPFSYHLQSIDCMKYAGERVLSKSTDGKIVLWDPVTSEMVHSFHIKGSSNNNHCRFDISSCGQYFCIGNNSGNVFVYNLCTGKLVNVLEHPRSTKAVLCCAFSADDRNIVYVGEDALIWRFDHIDEAVLQEWDDEDDDV</sequence>
<keyword evidence="4" id="KW-0805">Transcription regulation</keyword>
<feature type="repeat" description="WD" evidence="6">
    <location>
        <begin position="173"/>
        <end position="207"/>
    </location>
</feature>
<keyword evidence="5" id="KW-0804">Transcription</keyword>
<name>A0AAD5XQC1_9FUNG</name>
<organism evidence="8 9">
    <name type="scientific">Geranomyces variabilis</name>
    <dbReference type="NCBI Taxonomy" id="109894"/>
    <lineage>
        <taxon>Eukaryota</taxon>
        <taxon>Fungi</taxon>
        <taxon>Fungi incertae sedis</taxon>
        <taxon>Chytridiomycota</taxon>
        <taxon>Chytridiomycota incertae sedis</taxon>
        <taxon>Chytridiomycetes</taxon>
        <taxon>Spizellomycetales</taxon>
        <taxon>Powellomycetaceae</taxon>
        <taxon>Geranomyces</taxon>
    </lineage>
</organism>
<evidence type="ECO:0000256" key="1">
    <source>
        <dbReference type="ARBA" id="ARBA00008075"/>
    </source>
</evidence>
<dbReference type="AlphaFoldDB" id="A0AAD5XQC1"/>
<dbReference type="InterPro" id="IPR051243">
    <property type="entry name" value="PcG_WD-repeat"/>
</dbReference>
<keyword evidence="9" id="KW-1185">Reference proteome</keyword>
<evidence type="ECO:0000313" key="8">
    <source>
        <dbReference type="EMBL" id="KAJ3178314.1"/>
    </source>
</evidence>
<dbReference type="InterPro" id="IPR036322">
    <property type="entry name" value="WD40_repeat_dom_sf"/>
</dbReference>
<feature type="repeat" description="WD" evidence="6">
    <location>
        <begin position="285"/>
        <end position="324"/>
    </location>
</feature>
<dbReference type="PANTHER" id="PTHR10253">
    <property type="entry name" value="POLYCOMB PROTEIN"/>
    <property type="match status" value="1"/>
</dbReference>
<evidence type="ECO:0000313" key="9">
    <source>
        <dbReference type="Proteomes" id="UP001212152"/>
    </source>
</evidence>
<accession>A0AAD5XQC1</accession>
<dbReference type="PROSITE" id="PS50082">
    <property type="entry name" value="WD_REPEATS_2"/>
    <property type="match status" value="2"/>
</dbReference>